<dbReference type="Pfam" id="PF01370">
    <property type="entry name" value="Epimerase"/>
    <property type="match status" value="1"/>
</dbReference>
<dbReference type="PANTHER" id="PTHR48079:SF6">
    <property type="entry name" value="NAD(P)-BINDING DOMAIN-CONTAINING PROTEIN-RELATED"/>
    <property type="match status" value="1"/>
</dbReference>
<dbReference type="AlphaFoldDB" id="A0A8H9IIB3"/>
<dbReference type="GO" id="GO:0004029">
    <property type="term" value="F:aldehyde dehydrogenase (NAD+) activity"/>
    <property type="evidence" value="ECO:0007669"/>
    <property type="project" value="TreeGrafter"/>
</dbReference>
<name>A0A8H9IIB3_9BURK</name>
<dbReference type="Gene3D" id="3.40.50.720">
    <property type="entry name" value="NAD(P)-binding Rossmann-like Domain"/>
    <property type="match status" value="1"/>
</dbReference>
<organism evidence="2 3">
    <name type="scientific">Alcaligenes pakistanensis</name>
    <dbReference type="NCBI Taxonomy" id="1482717"/>
    <lineage>
        <taxon>Bacteria</taxon>
        <taxon>Pseudomonadati</taxon>
        <taxon>Pseudomonadota</taxon>
        <taxon>Betaproteobacteria</taxon>
        <taxon>Burkholderiales</taxon>
        <taxon>Alcaligenaceae</taxon>
        <taxon>Alcaligenes</taxon>
    </lineage>
</organism>
<dbReference type="GO" id="GO:0005737">
    <property type="term" value="C:cytoplasm"/>
    <property type="evidence" value="ECO:0007669"/>
    <property type="project" value="TreeGrafter"/>
</dbReference>
<evidence type="ECO:0000259" key="1">
    <source>
        <dbReference type="Pfam" id="PF01370"/>
    </source>
</evidence>
<comment type="caution">
    <text evidence="2">The sequence shown here is derived from an EMBL/GenBank/DDBJ whole genome shotgun (WGS) entry which is preliminary data.</text>
</comment>
<dbReference type="RefSeq" id="WP_189391857.1">
    <property type="nucleotide sequence ID" value="NZ_BMZN01000002.1"/>
</dbReference>
<evidence type="ECO:0000313" key="2">
    <source>
        <dbReference type="EMBL" id="GHC44281.1"/>
    </source>
</evidence>
<reference evidence="3" key="1">
    <citation type="journal article" date="2019" name="Int. J. Syst. Evol. Microbiol.">
        <title>The Global Catalogue of Microorganisms (GCM) 10K type strain sequencing project: providing services to taxonomists for standard genome sequencing and annotation.</title>
        <authorList>
            <consortium name="The Broad Institute Genomics Platform"/>
            <consortium name="The Broad Institute Genome Sequencing Center for Infectious Disease"/>
            <person name="Wu L."/>
            <person name="Ma J."/>
        </authorList>
    </citation>
    <scope>NUCLEOTIDE SEQUENCE [LARGE SCALE GENOMIC DNA]</scope>
    <source>
        <strain evidence="3">KCTC 42083</strain>
    </source>
</reference>
<feature type="domain" description="NAD-dependent epimerase/dehydratase" evidence="1">
    <location>
        <begin position="16"/>
        <end position="208"/>
    </location>
</feature>
<dbReference type="PANTHER" id="PTHR48079">
    <property type="entry name" value="PROTEIN YEEZ"/>
    <property type="match status" value="1"/>
</dbReference>
<dbReference type="SUPFAM" id="SSF51735">
    <property type="entry name" value="NAD(P)-binding Rossmann-fold domains"/>
    <property type="match status" value="1"/>
</dbReference>
<gene>
    <name evidence="2" type="ORF">GCM10010096_14350</name>
</gene>
<keyword evidence="3" id="KW-1185">Reference proteome</keyword>
<dbReference type="InterPro" id="IPR036291">
    <property type="entry name" value="NAD(P)-bd_dom_sf"/>
</dbReference>
<dbReference type="InterPro" id="IPR001509">
    <property type="entry name" value="Epimerase_deHydtase"/>
</dbReference>
<evidence type="ECO:0000313" key="3">
    <source>
        <dbReference type="Proteomes" id="UP000608923"/>
    </source>
</evidence>
<dbReference type="EMBL" id="BMZN01000002">
    <property type="protein sequence ID" value="GHC44281.1"/>
    <property type="molecule type" value="Genomic_DNA"/>
</dbReference>
<accession>A0A8H9IIB3</accession>
<protein>
    <recommendedName>
        <fullName evidence="1">NAD-dependent epimerase/dehydratase domain-containing protein</fullName>
    </recommendedName>
</protein>
<proteinExistence type="predicted"/>
<dbReference type="InterPro" id="IPR051783">
    <property type="entry name" value="NAD(P)-dependent_oxidoreduct"/>
</dbReference>
<dbReference type="Proteomes" id="UP000608923">
    <property type="component" value="Unassembled WGS sequence"/>
</dbReference>
<sequence>MDSQNCTLLLAGAGDLGTRTGLLARRHEWPVIGLRRHVPLDDQSGIEWVEADLSEPTSLRLKHRKITHVLYAVSPDQRSQAAYERVFLHGLENLLNELDLKALKRFVFVSSSAVYGPTTEWVDENSPTEPAQFNGQVLLEAEQLLHHRIPAQAVVIRPSGLYGPGRTQLLDRLREGRATVPDNPDHWANRLHIEDAARACWHLLRAPAPFPCYIGTDSRPYRITELYDGLADLLEVAHPERRSSSEGGKRLSNQRLLDSGFQLDWPDALQGYAQLIKDGA</sequence>